<name>A0ABD5JNB2_9ACTN</name>
<feature type="transmembrane region" description="Helical" evidence="1">
    <location>
        <begin position="12"/>
        <end position="32"/>
    </location>
</feature>
<dbReference type="RefSeq" id="WP_125759850.1">
    <property type="nucleotide sequence ID" value="NZ_CP108856.1"/>
</dbReference>
<sequence length="67" mass="6726">MTDDDEDGTPFPAAGFVLGVLVGVPLGAVLGLSVFGSMVIGLVLGSGVGGILGLTFPVVRRSRRQSP</sequence>
<protein>
    <recommendedName>
        <fullName evidence="4">Glycine zipper domain-containing protein</fullName>
    </recommendedName>
</protein>
<evidence type="ECO:0000313" key="2">
    <source>
        <dbReference type="EMBL" id="MEE4589925.1"/>
    </source>
</evidence>
<evidence type="ECO:0008006" key="4">
    <source>
        <dbReference type="Google" id="ProtNLM"/>
    </source>
</evidence>
<dbReference type="AlphaFoldDB" id="A0ABD5JNB2"/>
<evidence type="ECO:0000256" key="1">
    <source>
        <dbReference type="SAM" id="Phobius"/>
    </source>
</evidence>
<keyword evidence="1" id="KW-0472">Membrane</keyword>
<feature type="transmembrane region" description="Helical" evidence="1">
    <location>
        <begin position="38"/>
        <end position="59"/>
    </location>
</feature>
<evidence type="ECO:0000313" key="3">
    <source>
        <dbReference type="Proteomes" id="UP001354649"/>
    </source>
</evidence>
<reference evidence="2 3" key="1">
    <citation type="submission" date="2023-11" db="EMBL/GenBank/DDBJ databases">
        <title>30 novel species of actinomycetes from the DSMZ collection.</title>
        <authorList>
            <person name="Nouioui I."/>
        </authorList>
    </citation>
    <scope>NUCLEOTIDE SEQUENCE [LARGE SCALE GENOMIC DNA]</scope>
    <source>
        <strain evidence="2 3">DSM 41602</strain>
    </source>
</reference>
<proteinExistence type="predicted"/>
<dbReference type="Proteomes" id="UP001354649">
    <property type="component" value="Unassembled WGS sequence"/>
</dbReference>
<comment type="caution">
    <text evidence="2">The sequence shown here is derived from an EMBL/GenBank/DDBJ whole genome shotgun (WGS) entry which is preliminary data.</text>
</comment>
<keyword evidence="1" id="KW-1133">Transmembrane helix</keyword>
<organism evidence="2 3">
    <name type="scientific">Streptomyces antimycoticus</name>
    <dbReference type="NCBI Taxonomy" id="68175"/>
    <lineage>
        <taxon>Bacteria</taxon>
        <taxon>Bacillati</taxon>
        <taxon>Actinomycetota</taxon>
        <taxon>Actinomycetes</taxon>
        <taxon>Kitasatosporales</taxon>
        <taxon>Streptomycetaceae</taxon>
        <taxon>Streptomyces</taxon>
        <taxon>Streptomyces violaceusniger group</taxon>
    </lineage>
</organism>
<dbReference type="EMBL" id="JAZBJQ010000058">
    <property type="protein sequence ID" value="MEE4589925.1"/>
    <property type="molecule type" value="Genomic_DNA"/>
</dbReference>
<accession>A0ABD5JNB2</accession>
<gene>
    <name evidence="2" type="ORF">V2K49_44250</name>
</gene>
<dbReference type="GeneID" id="97427912"/>
<keyword evidence="1" id="KW-0812">Transmembrane</keyword>